<dbReference type="PROSITE" id="PS51914">
    <property type="entry name" value="MRH"/>
    <property type="match status" value="1"/>
</dbReference>
<evidence type="ECO:0000256" key="6">
    <source>
        <dbReference type="ARBA" id="ARBA00023136"/>
    </source>
</evidence>
<dbReference type="PANTHER" id="PTHR15071:SF0">
    <property type="entry name" value="MANNOSE 6-PHOSPHATE RECEPTOR-LIKE PROTEIN 1"/>
    <property type="match status" value="1"/>
</dbReference>
<keyword evidence="7" id="KW-1015">Disulfide bond</keyword>
<comment type="caution">
    <text evidence="13">The sequence shown here is derived from an EMBL/GenBank/DDBJ whole genome shotgun (WGS) entry which is preliminary data.</text>
</comment>
<dbReference type="OrthoDB" id="4504960at2759"/>
<dbReference type="STRING" id="113226.A0A139I3D8"/>
<sequence length="348" mass="38413">MNILLYYSLAIYLSAATAAAASSSKDSGKEENKPCTITSPTTGSFFDLTGLQIQDPSQSKAKHPRDYSWNATGYDIGYNFTINFCGPVVEPVEDVVGVEKNLWRNVSAYYKQGEKVYSLGQQNSALVMRGRKLVLNYTDGSPCDSAGSKRSHMVEDLMAREIIDDGDDDKKKDDDHDKKDSKKPSGRTKSTVISMLCDKDPLAPTLQLSFVGTMDECTYFFEGRSNAACATANTTKSGSLNPSGVFGVIATIAIIVYFVGGCVYNRAVLQQRGWQQVPNYNMWASIFGFFKDLVIILTSSCARFMPSRRGYSRVNNGYGNMNGRGRARGDSSDAENRLIDELNEEWED</sequence>
<keyword evidence="4 11" id="KW-0732">Signal</keyword>
<evidence type="ECO:0000256" key="8">
    <source>
        <dbReference type="ARBA" id="ARBA00023180"/>
    </source>
</evidence>
<dbReference type="SUPFAM" id="SSF50911">
    <property type="entry name" value="Mannose 6-phosphate receptor domain"/>
    <property type="match status" value="1"/>
</dbReference>
<evidence type="ECO:0000256" key="2">
    <source>
        <dbReference type="ARBA" id="ARBA00022448"/>
    </source>
</evidence>
<dbReference type="Pfam" id="PF02157">
    <property type="entry name" value="Man-6-P_recep"/>
    <property type="match status" value="1"/>
</dbReference>
<keyword evidence="14" id="KW-1185">Reference proteome</keyword>
<keyword evidence="8" id="KW-0325">Glycoprotein</keyword>
<feature type="compositionally biased region" description="Basic and acidic residues" evidence="9">
    <location>
        <begin position="164"/>
        <end position="183"/>
    </location>
</feature>
<dbReference type="GO" id="GO:0010008">
    <property type="term" value="C:endosome membrane"/>
    <property type="evidence" value="ECO:0007669"/>
    <property type="project" value="UniProtKB-SubCell"/>
</dbReference>
<comment type="subcellular location">
    <subcellularLocation>
        <location evidence="1">Endomembrane system</location>
    </subcellularLocation>
</comment>
<dbReference type="AlphaFoldDB" id="A0A139I3D8"/>
<reference evidence="13 14" key="1">
    <citation type="submission" date="2015-07" db="EMBL/GenBank/DDBJ databases">
        <title>Comparative genomics of the Sigatoka disease complex on banana suggests a link between parallel evolutionary changes in Pseudocercospora fijiensis and Pseudocercospora eumusae and increased virulence on the banana host.</title>
        <authorList>
            <person name="Chang T.-C."/>
            <person name="Salvucci A."/>
            <person name="Crous P.W."/>
            <person name="Stergiopoulos I."/>
        </authorList>
    </citation>
    <scope>NUCLEOTIDE SEQUENCE [LARGE SCALE GENOMIC DNA]</scope>
    <source>
        <strain evidence="13 14">CBS 116634</strain>
    </source>
</reference>
<dbReference type="InterPro" id="IPR009011">
    <property type="entry name" value="Man6P_isomerase_rcpt-bd_dom_sf"/>
</dbReference>
<evidence type="ECO:0000313" key="14">
    <source>
        <dbReference type="Proteomes" id="UP000073492"/>
    </source>
</evidence>
<dbReference type="SMART" id="SM01404">
    <property type="entry name" value="CIMR"/>
    <property type="match status" value="1"/>
</dbReference>
<evidence type="ECO:0000256" key="4">
    <source>
        <dbReference type="ARBA" id="ARBA00022729"/>
    </source>
</evidence>
<dbReference type="EMBL" id="LFZO01000375">
    <property type="protein sequence ID" value="KXT09082.1"/>
    <property type="molecule type" value="Genomic_DNA"/>
</dbReference>
<evidence type="ECO:0000256" key="7">
    <source>
        <dbReference type="ARBA" id="ARBA00023157"/>
    </source>
</evidence>
<dbReference type="Proteomes" id="UP000073492">
    <property type="component" value="Unassembled WGS sequence"/>
</dbReference>
<gene>
    <name evidence="13" type="ORF">AC579_8291</name>
</gene>
<feature type="signal peptide" evidence="11">
    <location>
        <begin position="1"/>
        <end position="20"/>
    </location>
</feature>
<evidence type="ECO:0000256" key="11">
    <source>
        <dbReference type="SAM" id="SignalP"/>
    </source>
</evidence>
<evidence type="ECO:0000256" key="5">
    <source>
        <dbReference type="ARBA" id="ARBA00022989"/>
    </source>
</evidence>
<name>A0A139I3D8_9PEZI</name>
<keyword evidence="2" id="KW-0813">Transport</keyword>
<keyword evidence="6 10" id="KW-0472">Membrane</keyword>
<accession>A0A139I3D8</accession>
<feature type="domain" description="MRH" evidence="12">
    <location>
        <begin position="33"/>
        <end position="231"/>
    </location>
</feature>
<dbReference type="Gene3D" id="2.70.130.10">
    <property type="entry name" value="Mannose-6-phosphate receptor binding domain"/>
    <property type="match status" value="1"/>
</dbReference>
<evidence type="ECO:0000256" key="10">
    <source>
        <dbReference type="SAM" id="Phobius"/>
    </source>
</evidence>
<proteinExistence type="predicted"/>
<organism evidence="13 14">
    <name type="scientific">Pseudocercospora musae</name>
    <dbReference type="NCBI Taxonomy" id="113226"/>
    <lineage>
        <taxon>Eukaryota</taxon>
        <taxon>Fungi</taxon>
        <taxon>Dikarya</taxon>
        <taxon>Ascomycota</taxon>
        <taxon>Pezizomycotina</taxon>
        <taxon>Dothideomycetes</taxon>
        <taxon>Dothideomycetidae</taxon>
        <taxon>Mycosphaerellales</taxon>
        <taxon>Mycosphaerellaceae</taxon>
        <taxon>Pseudocercospora</taxon>
    </lineage>
</organism>
<dbReference type="GO" id="GO:0000139">
    <property type="term" value="C:Golgi membrane"/>
    <property type="evidence" value="ECO:0007669"/>
    <property type="project" value="UniProtKB-SubCell"/>
</dbReference>
<keyword evidence="5 10" id="KW-1133">Transmembrane helix</keyword>
<evidence type="ECO:0000256" key="3">
    <source>
        <dbReference type="ARBA" id="ARBA00022692"/>
    </source>
</evidence>
<feature type="transmembrane region" description="Helical" evidence="10">
    <location>
        <begin position="244"/>
        <end position="264"/>
    </location>
</feature>
<evidence type="ECO:0000259" key="12">
    <source>
        <dbReference type="PROSITE" id="PS51914"/>
    </source>
</evidence>
<dbReference type="PANTHER" id="PTHR15071">
    <property type="entry name" value="MANNOSE-6-PHOSPHATE RECEPTOR FAMILY MEMBER"/>
    <property type="match status" value="1"/>
</dbReference>
<evidence type="ECO:0000256" key="1">
    <source>
        <dbReference type="ARBA" id="ARBA00004308"/>
    </source>
</evidence>
<feature type="chain" id="PRO_5007297135" description="MRH domain-containing protein" evidence="11">
    <location>
        <begin position="21"/>
        <end position="348"/>
    </location>
</feature>
<dbReference type="GO" id="GO:0007034">
    <property type="term" value="P:vacuolar transport"/>
    <property type="evidence" value="ECO:0007669"/>
    <property type="project" value="TreeGrafter"/>
</dbReference>
<evidence type="ECO:0000313" key="13">
    <source>
        <dbReference type="EMBL" id="KXT09082.1"/>
    </source>
</evidence>
<protein>
    <recommendedName>
        <fullName evidence="12">MRH domain-containing protein</fullName>
    </recommendedName>
</protein>
<dbReference type="GO" id="GO:0005770">
    <property type="term" value="C:late endosome"/>
    <property type="evidence" value="ECO:0007669"/>
    <property type="project" value="TreeGrafter"/>
</dbReference>
<evidence type="ECO:0000256" key="9">
    <source>
        <dbReference type="SAM" id="MobiDB-lite"/>
    </source>
</evidence>
<feature type="region of interest" description="Disordered" evidence="9">
    <location>
        <begin position="164"/>
        <end position="188"/>
    </location>
</feature>
<dbReference type="InterPro" id="IPR044865">
    <property type="entry name" value="MRH_dom"/>
</dbReference>
<dbReference type="InterPro" id="IPR028927">
    <property type="entry name" value="Man-6-P_rcpt"/>
</dbReference>
<keyword evidence="3 10" id="KW-0812">Transmembrane</keyword>